<dbReference type="PROSITE" id="PS00134">
    <property type="entry name" value="TRYPSIN_HIS"/>
    <property type="match status" value="2"/>
</dbReference>
<dbReference type="PRINTS" id="PR00722">
    <property type="entry name" value="CHYMOTRYPSIN"/>
</dbReference>
<evidence type="ECO:0000313" key="6">
    <source>
        <dbReference type="Proteomes" id="UP001562425"/>
    </source>
</evidence>
<protein>
    <recommendedName>
        <fullName evidence="4">Peptidase S1 domain-containing protein</fullName>
    </recommendedName>
</protein>
<keyword evidence="3" id="KW-0720">Serine protease</keyword>
<dbReference type="PANTHER" id="PTHR24252">
    <property type="entry name" value="ACROSIN-RELATED"/>
    <property type="match status" value="1"/>
</dbReference>
<feature type="domain" description="Peptidase S1" evidence="4">
    <location>
        <begin position="143"/>
        <end position="385"/>
    </location>
</feature>
<proteinExistence type="inferred from homology"/>
<dbReference type="FunFam" id="2.40.10.10:FF:000068">
    <property type="entry name" value="transmembrane protease serine 2"/>
    <property type="match status" value="2"/>
</dbReference>
<comment type="caution">
    <text evidence="5">The sequence shown here is derived from an EMBL/GenBank/DDBJ whole genome shotgun (WGS) entry which is preliminary data.</text>
</comment>
<evidence type="ECO:0000256" key="2">
    <source>
        <dbReference type="ARBA" id="ARBA00024195"/>
    </source>
</evidence>
<evidence type="ECO:0000259" key="4">
    <source>
        <dbReference type="PROSITE" id="PS50240"/>
    </source>
</evidence>
<feature type="domain" description="Peptidase S1" evidence="4">
    <location>
        <begin position="455"/>
        <end position="707"/>
    </location>
</feature>
<dbReference type="PROSITE" id="PS50240">
    <property type="entry name" value="TRYPSIN_DOM"/>
    <property type="match status" value="2"/>
</dbReference>
<reference evidence="5 6" key="1">
    <citation type="submission" date="2024-05" db="EMBL/GenBank/DDBJ databases">
        <title>Culex pipiens pipiens assembly and annotation.</title>
        <authorList>
            <person name="Alout H."/>
            <person name="Durand T."/>
        </authorList>
    </citation>
    <scope>NUCLEOTIDE SEQUENCE [LARGE SCALE GENOMIC DNA]</scope>
    <source>
        <strain evidence="5">HA-2024</strain>
        <tissue evidence="5">Whole body</tissue>
    </source>
</reference>
<name>A0ABD1DQA8_CULPP</name>
<dbReference type="PANTHER" id="PTHR24252:SF7">
    <property type="entry name" value="HYALIN"/>
    <property type="match status" value="1"/>
</dbReference>
<dbReference type="AlphaFoldDB" id="A0ABD1DQA8"/>
<evidence type="ECO:0000256" key="3">
    <source>
        <dbReference type="RuleBase" id="RU363034"/>
    </source>
</evidence>
<organism evidence="5 6">
    <name type="scientific">Culex pipiens pipiens</name>
    <name type="common">Northern house mosquito</name>
    <dbReference type="NCBI Taxonomy" id="38569"/>
    <lineage>
        <taxon>Eukaryota</taxon>
        <taxon>Metazoa</taxon>
        <taxon>Ecdysozoa</taxon>
        <taxon>Arthropoda</taxon>
        <taxon>Hexapoda</taxon>
        <taxon>Insecta</taxon>
        <taxon>Pterygota</taxon>
        <taxon>Neoptera</taxon>
        <taxon>Endopterygota</taxon>
        <taxon>Diptera</taxon>
        <taxon>Nematocera</taxon>
        <taxon>Culicoidea</taxon>
        <taxon>Culicidae</taxon>
        <taxon>Culicinae</taxon>
        <taxon>Culicini</taxon>
        <taxon>Culex</taxon>
        <taxon>Culex</taxon>
    </lineage>
</organism>
<dbReference type="InterPro" id="IPR001254">
    <property type="entry name" value="Trypsin_dom"/>
</dbReference>
<dbReference type="GO" id="GO:0008236">
    <property type="term" value="F:serine-type peptidase activity"/>
    <property type="evidence" value="ECO:0007669"/>
    <property type="project" value="UniProtKB-KW"/>
</dbReference>
<accession>A0ABD1DQA8</accession>
<dbReference type="Pfam" id="PF00089">
    <property type="entry name" value="Trypsin"/>
    <property type="match status" value="2"/>
</dbReference>
<dbReference type="PROSITE" id="PS00135">
    <property type="entry name" value="TRYPSIN_SER"/>
    <property type="match status" value="2"/>
</dbReference>
<dbReference type="InterPro" id="IPR009003">
    <property type="entry name" value="Peptidase_S1_PA"/>
</dbReference>
<dbReference type="InterPro" id="IPR018114">
    <property type="entry name" value="TRYPSIN_HIS"/>
</dbReference>
<dbReference type="Proteomes" id="UP001562425">
    <property type="component" value="Unassembled WGS sequence"/>
</dbReference>
<evidence type="ECO:0000256" key="1">
    <source>
        <dbReference type="ARBA" id="ARBA00023157"/>
    </source>
</evidence>
<sequence length="709" mass="77872">MFTSLRLQPQDLRSSSYQQTKILPKKRKKTATTTMMMTFGKPARFQLLTLSAVVINALLMIASARGQLYEGDPCSLSDGASGICTKATDCRWFVPRKTERKHCSWSEDRLTEVICCKTPEPIGVRSSLACERQPEHIYTVFHIIDGEEADPGEFPFMATLGFHSDANDGAGYDYRCGASLITRSFLLTAAHCFKQGKPLVALLGTVKLEPGEGVLVMIKKVHRHPNYNSKTKLNDIALIELDREVDITDEVNTICLYADTKDVPEGTQLKTEGFGIMDTDRLLRSKVLLKVNLTTVALDKCTAELDIPGRKLVETQYCAVGKQNLMTKFFGDACEGDSGGPLQIVQDGKHKLVGVTSFGTGCGAGKPGVYTRVASYIGWIESIKDGTPGSCEVSTKCPWFIENIIKKKRFGDRVTCGFDGQVEVICCNNSIPIGTRSSIACDRAPPIENRLTFHIIDGEEAEDGEFPFMAALGYESDEIPNGYDYRCGASMISDSFLLTAAHCIPTKSRPVVALLGTNDLAAVNPGVVVNIKEFYPHPKYRTSQSYNDIALIELERSVINEPNVSPICLFSSTKDLEESVTLTAEGYGIVDVDRQMRSQHLMKVNLTTVALDKCNQSFADNNLLKNNRKLPQGLIDTQYCATGRENTVTKQIGDTCQGDSGGPLQIVQDEKYKLIGVTSFGNGCGSNTPSVYTRVAAYIEWIESVVWGK</sequence>
<gene>
    <name evidence="5" type="ORF">pipiens_006295</name>
</gene>
<keyword evidence="3" id="KW-0378">Hydrolase</keyword>
<evidence type="ECO:0000313" key="5">
    <source>
        <dbReference type="EMBL" id="KAL1401949.1"/>
    </source>
</evidence>
<dbReference type="InterPro" id="IPR043504">
    <property type="entry name" value="Peptidase_S1_PA_chymotrypsin"/>
</dbReference>
<dbReference type="Gene3D" id="2.40.10.10">
    <property type="entry name" value="Trypsin-like serine proteases"/>
    <property type="match status" value="2"/>
</dbReference>
<keyword evidence="1" id="KW-1015">Disulfide bond</keyword>
<dbReference type="SUPFAM" id="SSF50494">
    <property type="entry name" value="Trypsin-like serine proteases"/>
    <property type="match status" value="2"/>
</dbReference>
<dbReference type="EMBL" id="JBEHCU010003822">
    <property type="protein sequence ID" value="KAL1401949.1"/>
    <property type="molecule type" value="Genomic_DNA"/>
</dbReference>
<dbReference type="CDD" id="cd00190">
    <property type="entry name" value="Tryp_SPc"/>
    <property type="match status" value="2"/>
</dbReference>
<dbReference type="GO" id="GO:0006508">
    <property type="term" value="P:proteolysis"/>
    <property type="evidence" value="ECO:0007669"/>
    <property type="project" value="UniProtKB-KW"/>
</dbReference>
<keyword evidence="6" id="KW-1185">Reference proteome</keyword>
<dbReference type="InterPro" id="IPR033116">
    <property type="entry name" value="TRYPSIN_SER"/>
</dbReference>
<keyword evidence="3" id="KW-0645">Protease</keyword>
<dbReference type="InterPro" id="IPR001314">
    <property type="entry name" value="Peptidase_S1A"/>
</dbReference>
<comment type="similarity">
    <text evidence="2">Belongs to the peptidase S1 family. CLIP subfamily.</text>
</comment>
<dbReference type="SMART" id="SM00020">
    <property type="entry name" value="Tryp_SPc"/>
    <property type="match status" value="2"/>
</dbReference>